<dbReference type="AlphaFoldDB" id="A0A382H1C3"/>
<dbReference type="EMBL" id="UINC01058226">
    <property type="protein sequence ID" value="SVB80241.1"/>
    <property type="molecule type" value="Genomic_DNA"/>
</dbReference>
<protein>
    <submittedName>
        <fullName evidence="1">Uncharacterized protein</fullName>
    </submittedName>
</protein>
<accession>A0A382H1C3</accession>
<gene>
    <name evidence="1" type="ORF">METZ01_LOCUS233095</name>
</gene>
<evidence type="ECO:0000313" key="1">
    <source>
        <dbReference type="EMBL" id="SVB80241.1"/>
    </source>
</evidence>
<organism evidence="1">
    <name type="scientific">marine metagenome</name>
    <dbReference type="NCBI Taxonomy" id="408172"/>
    <lineage>
        <taxon>unclassified sequences</taxon>
        <taxon>metagenomes</taxon>
        <taxon>ecological metagenomes</taxon>
    </lineage>
</organism>
<proteinExistence type="predicted"/>
<reference evidence="1" key="1">
    <citation type="submission" date="2018-05" db="EMBL/GenBank/DDBJ databases">
        <authorList>
            <person name="Lanie J.A."/>
            <person name="Ng W.-L."/>
            <person name="Kazmierczak K.M."/>
            <person name="Andrzejewski T.M."/>
            <person name="Davidsen T.M."/>
            <person name="Wayne K.J."/>
            <person name="Tettelin H."/>
            <person name="Glass J.I."/>
            <person name="Rusch D."/>
            <person name="Podicherti R."/>
            <person name="Tsui H.-C.T."/>
            <person name="Winkler M.E."/>
        </authorList>
    </citation>
    <scope>NUCLEOTIDE SEQUENCE</scope>
</reference>
<sequence length="145" mass="16346">MISVYKKLLSIFSVCTVVIFIGCNKDMKTQESSSVEKAPAVAENVDPDCVEYVALWAAGDIAERIGKDKKWVFLNYTVDLWDTPPAEGEGNTVGKLRASSYARIIEKREDDYKVESPVNQVQGWISNEHVKTTSWKNPKTRKLCK</sequence>
<name>A0A382H1C3_9ZZZZ</name>
<dbReference type="PROSITE" id="PS51257">
    <property type="entry name" value="PROKAR_LIPOPROTEIN"/>
    <property type="match status" value="1"/>
</dbReference>